<name>G9NTY3_HYPAI</name>
<evidence type="ECO:0000313" key="3">
    <source>
        <dbReference type="Proteomes" id="UP000005426"/>
    </source>
</evidence>
<keyword evidence="1" id="KW-0732">Signal</keyword>
<proteinExistence type="predicted"/>
<evidence type="ECO:0000313" key="2">
    <source>
        <dbReference type="EMBL" id="EHK46170.1"/>
    </source>
</evidence>
<dbReference type="AlphaFoldDB" id="G9NTY3"/>
<organism evidence="2 3">
    <name type="scientific">Hypocrea atroviridis (strain ATCC 20476 / IMI 206040)</name>
    <name type="common">Trichoderma atroviride</name>
    <dbReference type="NCBI Taxonomy" id="452589"/>
    <lineage>
        <taxon>Eukaryota</taxon>
        <taxon>Fungi</taxon>
        <taxon>Dikarya</taxon>
        <taxon>Ascomycota</taxon>
        <taxon>Pezizomycotina</taxon>
        <taxon>Sordariomycetes</taxon>
        <taxon>Hypocreomycetidae</taxon>
        <taxon>Hypocreales</taxon>
        <taxon>Hypocreaceae</taxon>
        <taxon>Trichoderma</taxon>
    </lineage>
</organism>
<accession>G9NTY3</accession>
<protein>
    <recommendedName>
        <fullName evidence="4">Secreted protein</fullName>
    </recommendedName>
</protein>
<keyword evidence="3" id="KW-1185">Reference proteome</keyword>
<gene>
    <name evidence="2" type="ORF">TRIATDRAFT_299578</name>
</gene>
<sequence>MALFFFFFFGFSARLTTLQISGRVCEIDISPGTTTLGCQHARYRTMQSTQLIWSMLSQPLYQLIQSKRTSSKKRQSTQQ</sequence>
<dbReference type="Proteomes" id="UP000005426">
    <property type="component" value="Unassembled WGS sequence"/>
</dbReference>
<dbReference type="HOGENOM" id="CLU_2606346_0_0_1"/>
<feature type="chain" id="PRO_5003524625" description="Secreted protein" evidence="1">
    <location>
        <begin position="18"/>
        <end position="79"/>
    </location>
</feature>
<dbReference type="EMBL" id="ABDG02000023">
    <property type="protein sequence ID" value="EHK46170.1"/>
    <property type="molecule type" value="Genomic_DNA"/>
</dbReference>
<reference evidence="2 3" key="1">
    <citation type="journal article" date="2011" name="Genome Biol.">
        <title>Comparative genome sequence analysis underscores mycoparasitism as the ancestral life style of Trichoderma.</title>
        <authorList>
            <person name="Kubicek C.P."/>
            <person name="Herrera-Estrella A."/>
            <person name="Seidl-Seiboth V."/>
            <person name="Martinez D.A."/>
            <person name="Druzhinina I.S."/>
            <person name="Thon M."/>
            <person name="Zeilinger S."/>
            <person name="Casas-Flores S."/>
            <person name="Horwitz B.A."/>
            <person name="Mukherjee P.K."/>
            <person name="Mukherjee M."/>
            <person name="Kredics L."/>
            <person name="Alcaraz L.D."/>
            <person name="Aerts A."/>
            <person name="Antal Z."/>
            <person name="Atanasova L."/>
            <person name="Cervantes-Badillo M.G."/>
            <person name="Challacombe J."/>
            <person name="Chertkov O."/>
            <person name="McCluskey K."/>
            <person name="Coulpier F."/>
            <person name="Deshpande N."/>
            <person name="von Doehren H."/>
            <person name="Ebbole D.J."/>
            <person name="Esquivel-Naranjo E.U."/>
            <person name="Fekete E."/>
            <person name="Flipphi M."/>
            <person name="Glaser F."/>
            <person name="Gomez-Rodriguez E.Y."/>
            <person name="Gruber S."/>
            <person name="Han C."/>
            <person name="Henrissat B."/>
            <person name="Hermosa R."/>
            <person name="Hernandez-Onate M."/>
            <person name="Karaffa L."/>
            <person name="Kosti I."/>
            <person name="Le Crom S."/>
            <person name="Lindquist E."/>
            <person name="Lucas S."/>
            <person name="Luebeck M."/>
            <person name="Luebeck P.S."/>
            <person name="Margeot A."/>
            <person name="Metz B."/>
            <person name="Misra M."/>
            <person name="Nevalainen H."/>
            <person name="Omann M."/>
            <person name="Packer N."/>
            <person name="Perrone G."/>
            <person name="Uresti-Rivera E.E."/>
            <person name="Salamov A."/>
            <person name="Schmoll M."/>
            <person name="Seiboth B."/>
            <person name="Shapiro H."/>
            <person name="Sukno S."/>
            <person name="Tamayo-Ramos J.A."/>
            <person name="Tisch D."/>
            <person name="Wiest A."/>
            <person name="Wilkinson H.H."/>
            <person name="Zhang M."/>
            <person name="Coutinho P.M."/>
            <person name="Kenerley C.M."/>
            <person name="Monte E."/>
            <person name="Baker S.E."/>
            <person name="Grigoriev I.V."/>
        </authorList>
    </citation>
    <scope>NUCLEOTIDE SEQUENCE [LARGE SCALE GENOMIC DNA]</scope>
    <source>
        <strain evidence="3">ATCC 20476 / IMI 206040</strain>
    </source>
</reference>
<feature type="signal peptide" evidence="1">
    <location>
        <begin position="1"/>
        <end position="17"/>
    </location>
</feature>
<comment type="caution">
    <text evidence="2">The sequence shown here is derived from an EMBL/GenBank/DDBJ whole genome shotgun (WGS) entry which is preliminary data.</text>
</comment>
<evidence type="ECO:0000256" key="1">
    <source>
        <dbReference type="SAM" id="SignalP"/>
    </source>
</evidence>
<evidence type="ECO:0008006" key="4">
    <source>
        <dbReference type="Google" id="ProtNLM"/>
    </source>
</evidence>